<sequence>MTRVLEGIRVLDFGRVIASAYCGTLLADMGADVIKVERPGGEFDRKLGPFTPSGKAIVYELITPRNKKSITLNTRHPKGQEILDELIEDTSIIITGFTRKGNQLMGLDYERLKQINPGIILVAISGYGQTGPGADRPSFDAIAQAESGAMSYTGFPGSPPTRAAVPFVDFSTATMGAYGAMLALLHKERTGKGQLVDVSLLDTAFTFVAGMGVVAEYTLLNQIRPQVGNHSFYNYSDGFEAKDGWVMISVIGNEIWQRFIGAIGRADLLEDDRFSDDQSRYQNRDLIRPIVNKWVGKHTVSEVVRLLEQKRVPCGRVNTVRELVNDPHLIAREMLIKRQYPGVGEVPVPGIPVKLSRTPGKIETDACRLGEHNQEI</sequence>
<dbReference type="AlphaFoldDB" id="A0A0F9F8N1"/>
<organism evidence="2">
    <name type="scientific">marine sediment metagenome</name>
    <dbReference type="NCBI Taxonomy" id="412755"/>
    <lineage>
        <taxon>unclassified sequences</taxon>
        <taxon>metagenomes</taxon>
        <taxon>ecological metagenomes</taxon>
    </lineage>
</organism>
<dbReference type="GO" id="GO:0008410">
    <property type="term" value="F:CoA-transferase activity"/>
    <property type="evidence" value="ECO:0007669"/>
    <property type="project" value="TreeGrafter"/>
</dbReference>
<gene>
    <name evidence="2" type="ORF">LCGC14_1982590</name>
</gene>
<evidence type="ECO:0000256" key="1">
    <source>
        <dbReference type="ARBA" id="ARBA00022679"/>
    </source>
</evidence>
<reference evidence="2" key="1">
    <citation type="journal article" date="2015" name="Nature">
        <title>Complex archaea that bridge the gap between prokaryotes and eukaryotes.</title>
        <authorList>
            <person name="Spang A."/>
            <person name="Saw J.H."/>
            <person name="Jorgensen S.L."/>
            <person name="Zaremba-Niedzwiedzka K."/>
            <person name="Martijn J."/>
            <person name="Lind A.E."/>
            <person name="van Eijk R."/>
            <person name="Schleper C."/>
            <person name="Guy L."/>
            <person name="Ettema T.J."/>
        </authorList>
    </citation>
    <scope>NUCLEOTIDE SEQUENCE</scope>
</reference>
<keyword evidence="1" id="KW-0808">Transferase</keyword>
<dbReference type="InterPro" id="IPR023606">
    <property type="entry name" value="CoA-Trfase_III_dom_1_sf"/>
</dbReference>
<dbReference type="Gene3D" id="3.40.50.10540">
    <property type="entry name" value="Crotonobetainyl-coa:carnitine coa-transferase, domain 1"/>
    <property type="match status" value="1"/>
</dbReference>
<dbReference type="PANTHER" id="PTHR48207">
    <property type="entry name" value="SUCCINATE--HYDROXYMETHYLGLUTARATE COA-TRANSFERASE"/>
    <property type="match status" value="1"/>
</dbReference>
<dbReference type="PANTHER" id="PTHR48207:SF3">
    <property type="entry name" value="SUCCINATE--HYDROXYMETHYLGLUTARATE COA-TRANSFERASE"/>
    <property type="match status" value="1"/>
</dbReference>
<proteinExistence type="predicted"/>
<name>A0A0F9F8N1_9ZZZZ</name>
<dbReference type="InterPro" id="IPR003673">
    <property type="entry name" value="CoA-Trfase_fam_III"/>
</dbReference>
<comment type="caution">
    <text evidence="2">The sequence shown here is derived from an EMBL/GenBank/DDBJ whole genome shotgun (WGS) entry which is preliminary data.</text>
</comment>
<feature type="non-terminal residue" evidence="2">
    <location>
        <position position="376"/>
    </location>
</feature>
<dbReference type="EMBL" id="LAZR01022212">
    <property type="protein sequence ID" value="KKL82658.1"/>
    <property type="molecule type" value="Genomic_DNA"/>
</dbReference>
<evidence type="ECO:0000313" key="2">
    <source>
        <dbReference type="EMBL" id="KKL82658.1"/>
    </source>
</evidence>
<dbReference type="InterPro" id="IPR044855">
    <property type="entry name" value="CoA-Trfase_III_dom3_sf"/>
</dbReference>
<protein>
    <recommendedName>
        <fullName evidence="3">Formyl-CoA transferase</fullName>
    </recommendedName>
</protein>
<dbReference type="InterPro" id="IPR050483">
    <property type="entry name" value="CoA-transferase_III_domain"/>
</dbReference>
<evidence type="ECO:0008006" key="3">
    <source>
        <dbReference type="Google" id="ProtNLM"/>
    </source>
</evidence>
<accession>A0A0F9F8N1</accession>
<dbReference type="Gene3D" id="3.30.1540.10">
    <property type="entry name" value="formyl-coa transferase, domain 3"/>
    <property type="match status" value="1"/>
</dbReference>
<dbReference type="Pfam" id="PF02515">
    <property type="entry name" value="CoA_transf_3"/>
    <property type="match status" value="1"/>
</dbReference>
<dbReference type="SUPFAM" id="SSF89796">
    <property type="entry name" value="CoA-transferase family III (CaiB/BaiF)"/>
    <property type="match status" value="1"/>
</dbReference>